<dbReference type="Proteomes" id="UP001530315">
    <property type="component" value="Unassembled WGS sequence"/>
</dbReference>
<dbReference type="PANTHER" id="PTHR36116">
    <property type="entry name" value="UPF0060 MEMBRANE PROTEIN YNFA"/>
    <property type="match status" value="1"/>
</dbReference>
<feature type="region of interest" description="Disordered" evidence="5">
    <location>
        <begin position="1"/>
        <end position="23"/>
    </location>
</feature>
<keyword evidence="3 6" id="KW-1133">Transmembrane helix</keyword>
<evidence type="ECO:0000313" key="7">
    <source>
        <dbReference type="EMBL" id="KAL3803313.1"/>
    </source>
</evidence>
<accession>A0ABD3QS77</accession>
<evidence type="ECO:0000256" key="4">
    <source>
        <dbReference type="ARBA" id="ARBA00023136"/>
    </source>
</evidence>
<keyword evidence="2 6" id="KW-0812">Transmembrane</keyword>
<keyword evidence="1" id="KW-1003">Cell membrane</keyword>
<dbReference type="PANTHER" id="PTHR36116:SF1">
    <property type="entry name" value="UPF0060 MEMBRANE PROTEIN YNFA"/>
    <property type="match status" value="1"/>
</dbReference>
<organism evidence="7 8">
    <name type="scientific">Stephanodiscus triporus</name>
    <dbReference type="NCBI Taxonomy" id="2934178"/>
    <lineage>
        <taxon>Eukaryota</taxon>
        <taxon>Sar</taxon>
        <taxon>Stramenopiles</taxon>
        <taxon>Ochrophyta</taxon>
        <taxon>Bacillariophyta</taxon>
        <taxon>Coscinodiscophyceae</taxon>
        <taxon>Thalassiosirophycidae</taxon>
        <taxon>Stephanodiscales</taxon>
        <taxon>Stephanodiscaceae</taxon>
        <taxon>Stephanodiscus</taxon>
    </lineage>
</organism>
<feature type="transmembrane region" description="Helical" evidence="6">
    <location>
        <begin position="28"/>
        <end position="53"/>
    </location>
</feature>
<dbReference type="Pfam" id="PF02694">
    <property type="entry name" value="UPF0060"/>
    <property type="match status" value="1"/>
</dbReference>
<evidence type="ECO:0000256" key="3">
    <source>
        <dbReference type="ARBA" id="ARBA00022989"/>
    </source>
</evidence>
<evidence type="ECO:0000256" key="5">
    <source>
        <dbReference type="SAM" id="MobiDB-lite"/>
    </source>
</evidence>
<keyword evidence="8" id="KW-1185">Reference proteome</keyword>
<evidence type="ECO:0000256" key="2">
    <source>
        <dbReference type="ARBA" id="ARBA00022692"/>
    </source>
</evidence>
<evidence type="ECO:0000313" key="8">
    <source>
        <dbReference type="Proteomes" id="UP001530315"/>
    </source>
</evidence>
<keyword evidence="4 6" id="KW-0472">Membrane</keyword>
<dbReference type="InterPro" id="IPR003844">
    <property type="entry name" value="UPF0060"/>
</dbReference>
<evidence type="ECO:0000256" key="6">
    <source>
        <dbReference type="SAM" id="Phobius"/>
    </source>
</evidence>
<dbReference type="AlphaFoldDB" id="A0ABD3QS77"/>
<sequence length="154" mass="16580">MSAESSTPAEAVEPSHQKENDNNDGFDWTAIAILQSIAIFILAGIAEIMGGWLVWASIKGVRDADGNLQRRPWYYALLGSLTLVAYGYIPCLQPSASSDGFGRIYAAYGGYFIVLSFLLAWALEGNSARPDLGDLVGGGISLIGVFVIMFWPGR</sequence>
<feature type="transmembrane region" description="Helical" evidence="6">
    <location>
        <begin position="104"/>
        <end position="123"/>
    </location>
</feature>
<reference evidence="7 8" key="1">
    <citation type="submission" date="2024-10" db="EMBL/GenBank/DDBJ databases">
        <title>Updated reference genomes for cyclostephanoid diatoms.</title>
        <authorList>
            <person name="Roberts W.R."/>
            <person name="Alverson A.J."/>
        </authorList>
    </citation>
    <scope>NUCLEOTIDE SEQUENCE [LARGE SCALE GENOMIC DNA]</scope>
    <source>
        <strain evidence="7 8">AJA276-08</strain>
    </source>
</reference>
<proteinExistence type="predicted"/>
<evidence type="ECO:0000256" key="1">
    <source>
        <dbReference type="ARBA" id="ARBA00022475"/>
    </source>
</evidence>
<name>A0ABD3QS77_9STRA</name>
<protein>
    <submittedName>
        <fullName evidence="7">Uncharacterized protein</fullName>
    </submittedName>
</protein>
<feature type="transmembrane region" description="Helical" evidence="6">
    <location>
        <begin position="73"/>
        <end position="92"/>
    </location>
</feature>
<dbReference type="EMBL" id="JALLAZ020000118">
    <property type="protein sequence ID" value="KAL3803313.1"/>
    <property type="molecule type" value="Genomic_DNA"/>
</dbReference>
<feature type="transmembrane region" description="Helical" evidence="6">
    <location>
        <begin position="135"/>
        <end position="153"/>
    </location>
</feature>
<comment type="caution">
    <text evidence="7">The sequence shown here is derived from an EMBL/GenBank/DDBJ whole genome shotgun (WGS) entry which is preliminary data.</text>
</comment>
<gene>
    <name evidence="7" type="ORF">ACHAW5_009773</name>
</gene>